<evidence type="ECO:0000313" key="3">
    <source>
        <dbReference type="Proteomes" id="UP001141327"/>
    </source>
</evidence>
<sequence length="270" mass="30024">MPLQGYILARTPIDTSRCHHFHPVPTNRTPGIHPPRPRPCRAIPAPFSEPSSAPSPHSISAPLRFFLSHNLLLCTSHSAIPIANNQFHVSPNPAITTLAHRAIHWLIHLQPLLFRCLCLTEITVPSQPPESFSLFRQPPPARSYPPRPILLQFAGQFLFPIIPASLRYQNSPSHIHIAAIQPTSSLYQPSPLQTLDSIDSRVNSYPFLPYFIHQLTSIDPATPIVPTQCRVPPPQDATIDHCPNSIPPFQDAPKCLQRDGPSPYASQKRA</sequence>
<protein>
    <submittedName>
        <fullName evidence="2">Uncharacterized protein</fullName>
    </submittedName>
</protein>
<feature type="region of interest" description="Disordered" evidence="1">
    <location>
        <begin position="250"/>
        <end position="270"/>
    </location>
</feature>
<proteinExistence type="predicted"/>
<dbReference type="EMBL" id="JAPMOS010000040">
    <property type="protein sequence ID" value="KAJ4457738.1"/>
    <property type="molecule type" value="Genomic_DNA"/>
</dbReference>
<feature type="compositionally biased region" description="Low complexity" evidence="1">
    <location>
        <begin position="40"/>
        <end position="55"/>
    </location>
</feature>
<accession>A0ABQ8UEQ9</accession>
<reference evidence="2" key="1">
    <citation type="journal article" date="2022" name="bioRxiv">
        <title>Genomics of Preaxostyla Flagellates Illuminates Evolutionary Transitions and the Path Towards Mitochondrial Loss.</title>
        <authorList>
            <person name="Novak L.V.F."/>
            <person name="Treitli S.C."/>
            <person name="Pyrih J."/>
            <person name="Halakuc P."/>
            <person name="Pipaliya S.V."/>
            <person name="Vacek V."/>
            <person name="Brzon O."/>
            <person name="Soukal P."/>
            <person name="Eme L."/>
            <person name="Dacks J.B."/>
            <person name="Karnkowska A."/>
            <person name="Elias M."/>
            <person name="Hampl V."/>
        </authorList>
    </citation>
    <scope>NUCLEOTIDE SEQUENCE</scope>
    <source>
        <strain evidence="2">RCP-MX</strain>
    </source>
</reference>
<comment type="caution">
    <text evidence="2">The sequence shown here is derived from an EMBL/GenBank/DDBJ whole genome shotgun (WGS) entry which is preliminary data.</text>
</comment>
<organism evidence="2 3">
    <name type="scientific">Paratrimastix pyriformis</name>
    <dbReference type="NCBI Taxonomy" id="342808"/>
    <lineage>
        <taxon>Eukaryota</taxon>
        <taxon>Metamonada</taxon>
        <taxon>Preaxostyla</taxon>
        <taxon>Paratrimastigidae</taxon>
        <taxon>Paratrimastix</taxon>
    </lineage>
</organism>
<name>A0ABQ8UEQ9_9EUKA</name>
<evidence type="ECO:0000256" key="1">
    <source>
        <dbReference type="SAM" id="MobiDB-lite"/>
    </source>
</evidence>
<keyword evidence="3" id="KW-1185">Reference proteome</keyword>
<feature type="region of interest" description="Disordered" evidence="1">
    <location>
        <begin position="25"/>
        <end position="55"/>
    </location>
</feature>
<dbReference type="Proteomes" id="UP001141327">
    <property type="component" value="Unassembled WGS sequence"/>
</dbReference>
<gene>
    <name evidence="2" type="ORF">PAPYR_6662</name>
</gene>
<evidence type="ECO:0000313" key="2">
    <source>
        <dbReference type="EMBL" id="KAJ4457738.1"/>
    </source>
</evidence>